<reference evidence="1 2" key="1">
    <citation type="journal article" date="2020" name="Cell">
        <title>Large-Scale Comparative Analyses of Tick Genomes Elucidate Their Genetic Diversity and Vector Capacities.</title>
        <authorList>
            <consortium name="Tick Genome and Microbiome Consortium (TIGMIC)"/>
            <person name="Jia N."/>
            <person name="Wang J."/>
            <person name="Shi W."/>
            <person name="Du L."/>
            <person name="Sun Y."/>
            <person name="Zhan W."/>
            <person name="Jiang J.F."/>
            <person name="Wang Q."/>
            <person name="Zhang B."/>
            <person name="Ji P."/>
            <person name="Bell-Sakyi L."/>
            <person name="Cui X.M."/>
            <person name="Yuan T.T."/>
            <person name="Jiang B.G."/>
            <person name="Yang W.F."/>
            <person name="Lam T.T."/>
            <person name="Chang Q.C."/>
            <person name="Ding S.J."/>
            <person name="Wang X.J."/>
            <person name="Zhu J.G."/>
            <person name="Ruan X.D."/>
            <person name="Zhao L."/>
            <person name="Wei J.T."/>
            <person name="Ye R.Z."/>
            <person name="Que T.C."/>
            <person name="Du C.H."/>
            <person name="Zhou Y.H."/>
            <person name="Cheng J.X."/>
            <person name="Dai P.F."/>
            <person name="Guo W.B."/>
            <person name="Han X.H."/>
            <person name="Huang E.J."/>
            <person name="Li L.F."/>
            <person name="Wei W."/>
            <person name="Gao Y.C."/>
            <person name="Liu J.Z."/>
            <person name="Shao H.Z."/>
            <person name="Wang X."/>
            <person name="Wang C.C."/>
            <person name="Yang T.C."/>
            <person name="Huo Q.B."/>
            <person name="Li W."/>
            <person name="Chen H.Y."/>
            <person name="Chen S.E."/>
            <person name="Zhou L.G."/>
            <person name="Ni X.B."/>
            <person name="Tian J.H."/>
            <person name="Sheng Y."/>
            <person name="Liu T."/>
            <person name="Pan Y.S."/>
            <person name="Xia L.Y."/>
            <person name="Li J."/>
            <person name="Zhao F."/>
            <person name="Cao W.C."/>
        </authorList>
    </citation>
    <scope>NUCLEOTIDE SEQUENCE [LARGE SCALE GENOMIC DNA]</scope>
    <source>
        <strain evidence="1">Iper-2018</strain>
    </source>
</reference>
<name>A0AC60PG40_IXOPE</name>
<protein>
    <submittedName>
        <fullName evidence="1">Uncharacterized protein</fullName>
    </submittedName>
</protein>
<gene>
    <name evidence="1" type="ORF">HPB47_004328</name>
</gene>
<sequence length="249" mass="28201">CLQDEELSRLGRTHTSEDALRCVEEAERLFPGRVSVDVLYGRPGQDLQQWLRELELVLSLDTAHVSLYELTLERGTRLFKDVQVGSQSMPCRETVSQMYLAAVEALKSRGLLRYEASNFAREGHECRHNIGYWKGDQYLGIGPGSHSRLDVNGRREARIQTLEPGPWLHEVKSRGHGTRLVRALTTLQRLEEMLVMGLRTSRGICNEDWFVVSQGTLLKDTFEGSSQTQRLLDAGLILLDIRSLIIPAD</sequence>
<dbReference type="Proteomes" id="UP000805193">
    <property type="component" value="Unassembled WGS sequence"/>
</dbReference>
<dbReference type="EMBL" id="JABSTQ010010657">
    <property type="protein sequence ID" value="KAG0419139.1"/>
    <property type="molecule type" value="Genomic_DNA"/>
</dbReference>
<proteinExistence type="predicted"/>
<accession>A0AC60PG40</accession>
<evidence type="ECO:0000313" key="2">
    <source>
        <dbReference type="Proteomes" id="UP000805193"/>
    </source>
</evidence>
<feature type="non-terminal residue" evidence="1">
    <location>
        <position position="1"/>
    </location>
</feature>
<organism evidence="1 2">
    <name type="scientific">Ixodes persulcatus</name>
    <name type="common">Taiga tick</name>
    <dbReference type="NCBI Taxonomy" id="34615"/>
    <lineage>
        <taxon>Eukaryota</taxon>
        <taxon>Metazoa</taxon>
        <taxon>Ecdysozoa</taxon>
        <taxon>Arthropoda</taxon>
        <taxon>Chelicerata</taxon>
        <taxon>Arachnida</taxon>
        <taxon>Acari</taxon>
        <taxon>Parasitiformes</taxon>
        <taxon>Ixodida</taxon>
        <taxon>Ixodoidea</taxon>
        <taxon>Ixodidae</taxon>
        <taxon>Ixodinae</taxon>
        <taxon>Ixodes</taxon>
    </lineage>
</organism>
<keyword evidence="2" id="KW-1185">Reference proteome</keyword>
<comment type="caution">
    <text evidence="1">The sequence shown here is derived from an EMBL/GenBank/DDBJ whole genome shotgun (WGS) entry which is preliminary data.</text>
</comment>
<evidence type="ECO:0000313" key="1">
    <source>
        <dbReference type="EMBL" id="KAG0419139.1"/>
    </source>
</evidence>